<dbReference type="AlphaFoldDB" id="A0A1I2FU96"/>
<dbReference type="InterPro" id="IPR001789">
    <property type="entry name" value="Sig_transdc_resp-reg_receiver"/>
</dbReference>
<dbReference type="PROSITE" id="PS50109">
    <property type="entry name" value="HIS_KIN"/>
    <property type="match status" value="1"/>
</dbReference>
<gene>
    <name evidence="7" type="ORF">SAMN02745121_06832</name>
</gene>
<dbReference type="InterPro" id="IPR004358">
    <property type="entry name" value="Sig_transdc_His_kin-like_C"/>
</dbReference>
<dbReference type="SMART" id="SM00448">
    <property type="entry name" value="REC"/>
    <property type="match status" value="1"/>
</dbReference>
<protein>
    <recommendedName>
        <fullName evidence="2">histidine kinase</fullName>
        <ecNumber evidence="2">2.7.13.3</ecNumber>
    </recommendedName>
</protein>
<keyword evidence="3 4" id="KW-0597">Phosphoprotein</keyword>
<evidence type="ECO:0000259" key="5">
    <source>
        <dbReference type="PROSITE" id="PS50109"/>
    </source>
</evidence>
<dbReference type="EMBL" id="FOMX01000028">
    <property type="protein sequence ID" value="SFF08533.1"/>
    <property type="molecule type" value="Genomic_DNA"/>
</dbReference>
<feature type="modified residue" description="4-aspartylphosphate" evidence="4">
    <location>
        <position position="459"/>
    </location>
</feature>
<name>A0A1I2FU96_9BACT</name>
<evidence type="ECO:0000256" key="2">
    <source>
        <dbReference type="ARBA" id="ARBA00012438"/>
    </source>
</evidence>
<dbReference type="InterPro" id="IPR003594">
    <property type="entry name" value="HATPase_dom"/>
</dbReference>
<evidence type="ECO:0000256" key="4">
    <source>
        <dbReference type="PROSITE-ProRule" id="PRU00169"/>
    </source>
</evidence>
<dbReference type="Gene3D" id="1.10.287.130">
    <property type="match status" value="1"/>
</dbReference>
<accession>A0A1I2FU96</accession>
<dbReference type="PANTHER" id="PTHR43547:SF2">
    <property type="entry name" value="HYBRID SIGNAL TRANSDUCTION HISTIDINE KINASE C"/>
    <property type="match status" value="1"/>
</dbReference>
<dbReference type="InterPro" id="IPR005467">
    <property type="entry name" value="His_kinase_dom"/>
</dbReference>
<reference evidence="8" key="1">
    <citation type="submission" date="2016-10" db="EMBL/GenBank/DDBJ databases">
        <authorList>
            <person name="Varghese N."/>
            <person name="Submissions S."/>
        </authorList>
    </citation>
    <scope>NUCLEOTIDE SEQUENCE [LARGE SCALE GENOMIC DNA]</scope>
    <source>
        <strain evidence="8">ATCC 25963</strain>
    </source>
</reference>
<dbReference type="PANTHER" id="PTHR43547">
    <property type="entry name" value="TWO-COMPONENT HISTIDINE KINASE"/>
    <property type="match status" value="1"/>
</dbReference>
<evidence type="ECO:0000256" key="3">
    <source>
        <dbReference type="ARBA" id="ARBA00022553"/>
    </source>
</evidence>
<dbReference type="SUPFAM" id="SSF52172">
    <property type="entry name" value="CheY-like"/>
    <property type="match status" value="1"/>
</dbReference>
<dbReference type="SUPFAM" id="SSF47384">
    <property type="entry name" value="Homodimeric domain of signal transducing histidine kinase"/>
    <property type="match status" value="1"/>
</dbReference>
<dbReference type="GO" id="GO:0000155">
    <property type="term" value="F:phosphorelay sensor kinase activity"/>
    <property type="evidence" value="ECO:0007669"/>
    <property type="project" value="InterPro"/>
</dbReference>
<evidence type="ECO:0000256" key="1">
    <source>
        <dbReference type="ARBA" id="ARBA00000085"/>
    </source>
</evidence>
<keyword evidence="7" id="KW-0808">Transferase</keyword>
<evidence type="ECO:0000313" key="8">
    <source>
        <dbReference type="Proteomes" id="UP000199400"/>
    </source>
</evidence>
<dbReference type="InterPro" id="IPR011006">
    <property type="entry name" value="CheY-like_superfamily"/>
</dbReference>
<comment type="catalytic activity">
    <reaction evidence="1">
        <text>ATP + protein L-histidine = ADP + protein N-phospho-L-histidine.</text>
        <dbReference type="EC" id="2.7.13.3"/>
    </reaction>
</comment>
<dbReference type="Proteomes" id="UP000199400">
    <property type="component" value="Unassembled WGS sequence"/>
</dbReference>
<dbReference type="Pfam" id="PF02518">
    <property type="entry name" value="HATPase_c"/>
    <property type="match status" value="1"/>
</dbReference>
<dbReference type="FunFam" id="3.30.565.10:FF:000010">
    <property type="entry name" value="Sensor histidine kinase RcsC"/>
    <property type="match status" value="1"/>
</dbReference>
<dbReference type="Gene3D" id="3.40.50.2300">
    <property type="match status" value="1"/>
</dbReference>
<dbReference type="SMART" id="SM00387">
    <property type="entry name" value="HATPase_c"/>
    <property type="match status" value="1"/>
</dbReference>
<dbReference type="Gene3D" id="3.30.565.10">
    <property type="entry name" value="Histidine kinase-like ATPase, C-terminal domain"/>
    <property type="match status" value="1"/>
</dbReference>
<dbReference type="OrthoDB" id="5392202at2"/>
<dbReference type="Pfam" id="PF00072">
    <property type="entry name" value="Response_reg"/>
    <property type="match status" value="1"/>
</dbReference>
<dbReference type="CDD" id="cd16922">
    <property type="entry name" value="HATPase_EvgS-ArcB-TorS-like"/>
    <property type="match status" value="1"/>
</dbReference>
<dbReference type="RefSeq" id="WP_096331544.1">
    <property type="nucleotide sequence ID" value="NZ_FOMX01000028.1"/>
</dbReference>
<dbReference type="PRINTS" id="PR00344">
    <property type="entry name" value="BCTRLSENSOR"/>
</dbReference>
<dbReference type="Pfam" id="PF00512">
    <property type="entry name" value="HisKA"/>
    <property type="match status" value="1"/>
</dbReference>
<dbReference type="SUPFAM" id="SSF55874">
    <property type="entry name" value="ATPase domain of HSP90 chaperone/DNA topoisomerase II/histidine kinase"/>
    <property type="match status" value="1"/>
</dbReference>
<dbReference type="STRING" id="54.SAMN02745121_06832"/>
<proteinExistence type="predicted"/>
<dbReference type="InterPro" id="IPR003661">
    <property type="entry name" value="HisK_dim/P_dom"/>
</dbReference>
<feature type="domain" description="Response regulatory" evidence="6">
    <location>
        <begin position="410"/>
        <end position="529"/>
    </location>
</feature>
<dbReference type="PROSITE" id="PS50110">
    <property type="entry name" value="RESPONSE_REGULATORY"/>
    <property type="match status" value="1"/>
</dbReference>
<dbReference type="CDD" id="cd00082">
    <property type="entry name" value="HisKA"/>
    <property type="match status" value="1"/>
</dbReference>
<keyword evidence="8" id="KW-1185">Reference proteome</keyword>
<evidence type="ECO:0000313" key="7">
    <source>
        <dbReference type="EMBL" id="SFF08533.1"/>
    </source>
</evidence>
<evidence type="ECO:0000259" key="6">
    <source>
        <dbReference type="PROSITE" id="PS50110"/>
    </source>
</evidence>
<dbReference type="EC" id="2.7.13.3" evidence="2"/>
<sequence length="535" mass="56239">MTASEADAALAERVAVLAPFGRDAAVVERVLVGAGLRATTVADVAALLAVQGAGVGVMMIVEEALTPPHAAALAAALAAQPAWSDLPVLLLLADVDGPTPAAAPQVAALCSAGNVTVLARPVAGLTLVTAVQSALRARRRQYEVRDLIFRERAAREEAETATRLKDEFLATVSHELRTPLNTIMLWGQLLAGGRVKPPDMPRALRAIETSARAQSLLIEDLLDVARMLSGKLRVQLREDSLLPAAQAALEVVRPMAQAKSVRLDAQLDPSVGPVLADPDRMQQVLWNLLSNAVKFTPAGGSVTLSLTRDGDDMALRVADTGAGIRRDFLPHVFDRFRQADPTTTRAHGGLGLGLAIVRQLVELHAGSVTAESPGEGAGSVFTVRLPLVDRRAPPAASRPSAPARPLIGVRALLVEDDPDTRRALCLVLEDAGAEVTSVASAPAARAALDAARPDVLLCDIGMPGEDGYALLRSVRAHEQSAGDRPVPAAALTAYTRDEDRRRALACGFQTHLAKPIEPDLLVATVRALARAPRAA</sequence>
<dbReference type="InterPro" id="IPR036097">
    <property type="entry name" value="HisK_dim/P_sf"/>
</dbReference>
<organism evidence="7 8">
    <name type="scientific">Nannocystis exedens</name>
    <dbReference type="NCBI Taxonomy" id="54"/>
    <lineage>
        <taxon>Bacteria</taxon>
        <taxon>Pseudomonadati</taxon>
        <taxon>Myxococcota</taxon>
        <taxon>Polyangia</taxon>
        <taxon>Nannocystales</taxon>
        <taxon>Nannocystaceae</taxon>
        <taxon>Nannocystis</taxon>
    </lineage>
</organism>
<dbReference type="SMART" id="SM00388">
    <property type="entry name" value="HisKA"/>
    <property type="match status" value="1"/>
</dbReference>
<dbReference type="InterPro" id="IPR036890">
    <property type="entry name" value="HATPase_C_sf"/>
</dbReference>
<keyword evidence="7" id="KW-0418">Kinase</keyword>
<feature type="domain" description="Histidine kinase" evidence="5">
    <location>
        <begin position="171"/>
        <end position="389"/>
    </location>
</feature>